<evidence type="ECO:0000256" key="2">
    <source>
        <dbReference type="ARBA" id="ARBA00022737"/>
    </source>
</evidence>
<feature type="domain" description="C2H2-type" evidence="7">
    <location>
        <begin position="304"/>
        <end position="334"/>
    </location>
</feature>
<keyword evidence="3 5" id="KW-0863">Zinc-finger</keyword>
<feature type="region of interest" description="Disordered" evidence="6">
    <location>
        <begin position="158"/>
        <end position="179"/>
    </location>
</feature>
<accession>A0ABR1L804</accession>
<dbReference type="PROSITE" id="PS00028">
    <property type="entry name" value="ZINC_FINGER_C2H2_1"/>
    <property type="match status" value="3"/>
</dbReference>
<feature type="region of interest" description="Disordered" evidence="6">
    <location>
        <begin position="244"/>
        <end position="274"/>
    </location>
</feature>
<gene>
    <name evidence="8" type="ORF">J3D65DRAFT_560033</name>
</gene>
<name>A0ABR1L804_9PEZI</name>
<evidence type="ECO:0000256" key="3">
    <source>
        <dbReference type="ARBA" id="ARBA00022771"/>
    </source>
</evidence>
<protein>
    <recommendedName>
        <fullName evidence="7">C2H2-type domain-containing protein</fullName>
    </recommendedName>
</protein>
<proteinExistence type="predicted"/>
<feature type="region of interest" description="Disordered" evidence="6">
    <location>
        <begin position="370"/>
        <end position="407"/>
    </location>
</feature>
<comment type="caution">
    <text evidence="8">The sequence shown here is derived from an EMBL/GenBank/DDBJ whole genome shotgun (WGS) entry which is preliminary data.</text>
</comment>
<dbReference type="SUPFAM" id="SSF57667">
    <property type="entry name" value="beta-beta-alpha zinc fingers"/>
    <property type="match status" value="2"/>
</dbReference>
<dbReference type="EMBL" id="JBBPEH010000012">
    <property type="protein sequence ID" value="KAK7531366.1"/>
    <property type="molecule type" value="Genomic_DNA"/>
</dbReference>
<keyword evidence="9" id="KW-1185">Reference proteome</keyword>
<dbReference type="InterPro" id="IPR036236">
    <property type="entry name" value="Znf_C2H2_sf"/>
</dbReference>
<keyword evidence="2" id="KW-0677">Repeat</keyword>
<evidence type="ECO:0000313" key="9">
    <source>
        <dbReference type="Proteomes" id="UP001360953"/>
    </source>
</evidence>
<feature type="compositionally biased region" description="Basic and acidic residues" evidence="6">
    <location>
        <begin position="161"/>
        <end position="171"/>
    </location>
</feature>
<dbReference type="Gene3D" id="3.30.160.60">
    <property type="entry name" value="Classic Zinc Finger"/>
    <property type="match status" value="3"/>
</dbReference>
<evidence type="ECO:0000256" key="1">
    <source>
        <dbReference type="ARBA" id="ARBA00022723"/>
    </source>
</evidence>
<organism evidence="8 9">
    <name type="scientific">Phyllosticta citribraziliensis</name>
    <dbReference type="NCBI Taxonomy" id="989973"/>
    <lineage>
        <taxon>Eukaryota</taxon>
        <taxon>Fungi</taxon>
        <taxon>Dikarya</taxon>
        <taxon>Ascomycota</taxon>
        <taxon>Pezizomycotina</taxon>
        <taxon>Dothideomycetes</taxon>
        <taxon>Dothideomycetes incertae sedis</taxon>
        <taxon>Botryosphaeriales</taxon>
        <taxon>Phyllostictaceae</taxon>
        <taxon>Phyllosticta</taxon>
    </lineage>
</organism>
<evidence type="ECO:0000259" key="7">
    <source>
        <dbReference type="PROSITE" id="PS50157"/>
    </source>
</evidence>
<dbReference type="GeneID" id="92030350"/>
<dbReference type="Pfam" id="PF00096">
    <property type="entry name" value="zf-C2H2"/>
    <property type="match status" value="3"/>
</dbReference>
<dbReference type="SMART" id="SM00355">
    <property type="entry name" value="ZnF_C2H2"/>
    <property type="match status" value="3"/>
</dbReference>
<feature type="region of interest" description="Disordered" evidence="6">
    <location>
        <begin position="443"/>
        <end position="504"/>
    </location>
</feature>
<dbReference type="PROSITE" id="PS50157">
    <property type="entry name" value="ZINC_FINGER_C2H2_2"/>
    <property type="match status" value="3"/>
</dbReference>
<feature type="compositionally biased region" description="Basic residues" evidence="6">
    <location>
        <begin position="464"/>
        <end position="478"/>
    </location>
</feature>
<feature type="domain" description="C2H2-type" evidence="7">
    <location>
        <begin position="276"/>
        <end position="303"/>
    </location>
</feature>
<feature type="compositionally biased region" description="Polar residues" evidence="6">
    <location>
        <begin position="252"/>
        <end position="264"/>
    </location>
</feature>
<dbReference type="PANTHER" id="PTHR19818:SF139">
    <property type="entry name" value="PAIR-RULE PROTEIN ODD-PAIRED"/>
    <property type="match status" value="1"/>
</dbReference>
<dbReference type="RefSeq" id="XP_066651190.1">
    <property type="nucleotide sequence ID" value="XM_066797444.1"/>
</dbReference>
<keyword evidence="1" id="KW-0479">Metal-binding</keyword>
<evidence type="ECO:0000256" key="4">
    <source>
        <dbReference type="ARBA" id="ARBA00022833"/>
    </source>
</evidence>
<dbReference type="Proteomes" id="UP001360953">
    <property type="component" value="Unassembled WGS sequence"/>
</dbReference>
<keyword evidence="4" id="KW-0862">Zinc</keyword>
<dbReference type="InterPro" id="IPR013087">
    <property type="entry name" value="Znf_C2H2_type"/>
</dbReference>
<sequence length="527" mass="58130">MTEVMAPQHTASWPRRPDHNIHMASINVPGLPAPYDTSSARMAVMPTSQPYQANNYDHSMPYINSNNNNNNNNNNTSAPTTTMSSYSTSYAYEPLETTSFNFQSSFGSSYPPVTASSSSYLSGSVLPSAMPQSGYSSRPFCKTELPSPVEPYQQLGELSLSDDRKPPRSGDSENGTGVTFHTDVDNLMRAIQAKHQPEKPKRVAPVDPQVKTCQKPKKYRCDRPDCDMSFAQKTHLEIHIRKHSGEKPFHPGNNQTSLNANTGQTHERRHTGEKPYSCTTCGKLFAQRGNVRQHMNTHSRTKPFICKLERCGKQFSQLGNLKSHQNKFHANEIKILTSKFASFGENDFASVEDKELWEYFSEVYKNSNKGIKGRGKDIRVNPSIHAPSSSPSSGPPVTSAMTPGPYIPTSVGMHSPYSSVSTTSSHGSYASSGTAASHAMSAAHYSRSVGSRSPSLSSVDSEMHHHHQHQPQHQHHSQQHYGYGGGPASYSLPQPQPHQLRQPIHPPAAHYQQPQATSYPGYGSAMY</sequence>
<feature type="domain" description="C2H2-type" evidence="7">
    <location>
        <begin position="219"/>
        <end position="248"/>
    </location>
</feature>
<dbReference type="InterPro" id="IPR050329">
    <property type="entry name" value="GLI_C2H2-zinc-finger"/>
</dbReference>
<evidence type="ECO:0000256" key="5">
    <source>
        <dbReference type="PROSITE-ProRule" id="PRU00042"/>
    </source>
</evidence>
<evidence type="ECO:0000313" key="8">
    <source>
        <dbReference type="EMBL" id="KAK7531366.1"/>
    </source>
</evidence>
<feature type="compositionally biased region" description="Low complexity" evidence="6">
    <location>
        <begin position="382"/>
        <end position="399"/>
    </location>
</feature>
<dbReference type="PANTHER" id="PTHR19818">
    <property type="entry name" value="ZINC FINGER PROTEIN ZIC AND GLI"/>
    <property type="match status" value="1"/>
</dbReference>
<feature type="compositionally biased region" description="Low complexity" evidence="6">
    <location>
        <begin position="443"/>
        <end position="460"/>
    </location>
</feature>
<evidence type="ECO:0000256" key="6">
    <source>
        <dbReference type="SAM" id="MobiDB-lite"/>
    </source>
</evidence>
<reference evidence="8 9" key="1">
    <citation type="submission" date="2024-04" db="EMBL/GenBank/DDBJ databases">
        <title>Phyllosticta paracitricarpa is synonymous to the EU quarantine fungus P. citricarpa based on phylogenomic analyses.</title>
        <authorList>
            <consortium name="Lawrence Berkeley National Laboratory"/>
            <person name="Van ingen-buijs V.A."/>
            <person name="Van westerhoven A.C."/>
            <person name="Haridas S."/>
            <person name="Skiadas P."/>
            <person name="Martin F."/>
            <person name="Groenewald J.Z."/>
            <person name="Crous P.W."/>
            <person name="Seidl M.F."/>
        </authorList>
    </citation>
    <scope>NUCLEOTIDE SEQUENCE [LARGE SCALE GENOMIC DNA]</scope>
    <source>
        <strain evidence="8 9">CPC 17464</strain>
    </source>
</reference>